<protein>
    <recommendedName>
        <fullName evidence="4">AAA+ ATPase domain-containing protein</fullName>
    </recommendedName>
</protein>
<dbReference type="InterPro" id="IPR002182">
    <property type="entry name" value="NB-ARC"/>
</dbReference>
<feature type="coiled-coil region" evidence="2">
    <location>
        <begin position="34"/>
        <end position="61"/>
    </location>
</feature>
<dbReference type="AlphaFoldDB" id="A0AA39RYK1"/>
<dbReference type="PANTHER" id="PTHR33463:SF203">
    <property type="entry name" value="AAA+ ATPASE DOMAIN-CONTAINING PROTEIN"/>
    <property type="match status" value="1"/>
</dbReference>
<keyword evidence="2" id="KW-0175">Coiled coil</keyword>
<keyword evidence="6" id="KW-1185">Reference proteome</keyword>
<dbReference type="PRINTS" id="PR00364">
    <property type="entry name" value="DISEASERSIST"/>
</dbReference>
<evidence type="ECO:0000256" key="1">
    <source>
        <dbReference type="ARBA" id="ARBA00022821"/>
    </source>
</evidence>
<reference evidence="5" key="1">
    <citation type="journal article" date="2022" name="Plant J.">
        <title>Strategies of tolerance reflected in two North American maple genomes.</title>
        <authorList>
            <person name="McEvoy S.L."/>
            <person name="Sezen U.U."/>
            <person name="Trouern-Trend A."/>
            <person name="McMahon S.M."/>
            <person name="Schaberg P.G."/>
            <person name="Yang J."/>
            <person name="Wegrzyn J.L."/>
            <person name="Swenson N.G."/>
        </authorList>
    </citation>
    <scope>NUCLEOTIDE SEQUENCE</scope>
    <source>
        <strain evidence="5">NS2018</strain>
    </source>
</reference>
<feature type="domain" description="AAA+ ATPase" evidence="4">
    <location>
        <begin position="173"/>
        <end position="338"/>
    </location>
</feature>
<dbReference type="SUPFAM" id="SSF52540">
    <property type="entry name" value="P-loop containing nucleoside triphosphate hydrolases"/>
    <property type="match status" value="1"/>
</dbReference>
<dbReference type="PANTHER" id="PTHR33463">
    <property type="entry name" value="NB-ARC DOMAIN-CONTAINING PROTEIN-RELATED"/>
    <property type="match status" value="1"/>
</dbReference>
<evidence type="ECO:0000313" key="6">
    <source>
        <dbReference type="Proteomes" id="UP001168877"/>
    </source>
</evidence>
<organism evidence="5 6">
    <name type="scientific">Acer saccharum</name>
    <name type="common">Sugar maple</name>
    <dbReference type="NCBI Taxonomy" id="4024"/>
    <lineage>
        <taxon>Eukaryota</taxon>
        <taxon>Viridiplantae</taxon>
        <taxon>Streptophyta</taxon>
        <taxon>Embryophyta</taxon>
        <taxon>Tracheophyta</taxon>
        <taxon>Spermatophyta</taxon>
        <taxon>Magnoliopsida</taxon>
        <taxon>eudicotyledons</taxon>
        <taxon>Gunneridae</taxon>
        <taxon>Pentapetalae</taxon>
        <taxon>rosids</taxon>
        <taxon>malvids</taxon>
        <taxon>Sapindales</taxon>
        <taxon>Sapindaceae</taxon>
        <taxon>Hippocastanoideae</taxon>
        <taxon>Acereae</taxon>
        <taxon>Acer</taxon>
    </lineage>
</organism>
<dbReference type="InterPro" id="IPR003593">
    <property type="entry name" value="AAA+_ATPase"/>
</dbReference>
<dbReference type="Pfam" id="PF00931">
    <property type="entry name" value="NB-ARC"/>
    <property type="match status" value="1"/>
</dbReference>
<dbReference type="InterPro" id="IPR027417">
    <property type="entry name" value="P-loop_NTPase"/>
</dbReference>
<feature type="compositionally biased region" description="Basic and acidic residues" evidence="3">
    <location>
        <begin position="280"/>
        <end position="298"/>
    </location>
</feature>
<dbReference type="InterPro" id="IPR050905">
    <property type="entry name" value="Plant_NBS-LRR"/>
</dbReference>
<evidence type="ECO:0000256" key="2">
    <source>
        <dbReference type="SAM" id="Coils"/>
    </source>
</evidence>
<accession>A0AA39RYK1</accession>
<dbReference type="GO" id="GO:0043531">
    <property type="term" value="F:ADP binding"/>
    <property type="evidence" value="ECO:0007669"/>
    <property type="project" value="InterPro"/>
</dbReference>
<evidence type="ECO:0000256" key="3">
    <source>
        <dbReference type="SAM" id="MobiDB-lite"/>
    </source>
</evidence>
<evidence type="ECO:0000313" key="5">
    <source>
        <dbReference type="EMBL" id="KAK0584452.1"/>
    </source>
</evidence>
<reference evidence="5" key="2">
    <citation type="submission" date="2023-06" db="EMBL/GenBank/DDBJ databases">
        <authorList>
            <person name="Swenson N.G."/>
            <person name="Wegrzyn J.L."/>
            <person name="Mcevoy S.L."/>
        </authorList>
    </citation>
    <scope>NUCLEOTIDE SEQUENCE</scope>
    <source>
        <strain evidence="5">NS2018</strain>
        <tissue evidence="5">Leaf</tissue>
    </source>
</reference>
<dbReference type="Proteomes" id="UP001168877">
    <property type="component" value="Unassembled WGS sequence"/>
</dbReference>
<feature type="region of interest" description="Disordered" evidence="3">
    <location>
        <begin position="280"/>
        <end position="306"/>
    </location>
</feature>
<gene>
    <name evidence="5" type="ORF">LWI29_013521</name>
</gene>
<name>A0AA39RYK1_ACESA</name>
<keyword evidence="1" id="KW-0611">Plant defense</keyword>
<dbReference type="EMBL" id="JAUESC010000383">
    <property type="protein sequence ID" value="KAK0584452.1"/>
    <property type="molecule type" value="Genomic_DNA"/>
</dbReference>
<dbReference type="Gene3D" id="3.40.50.300">
    <property type="entry name" value="P-loop containing nucleotide triphosphate hydrolases"/>
    <property type="match status" value="1"/>
</dbReference>
<comment type="caution">
    <text evidence="5">The sequence shown here is derived from an EMBL/GenBank/DDBJ whole genome shotgun (WGS) entry which is preliminary data.</text>
</comment>
<evidence type="ECO:0000259" key="4">
    <source>
        <dbReference type="SMART" id="SM00382"/>
    </source>
</evidence>
<sequence length="339" mass="38454">MAEIGIAVAGKAAELSVVAIGKHICYPFKCQSNIDCLKKQVEKLEDLRGRVKHEVDEAERQGDGIENDVSKWLNSVDEFIQGVKKTIIEDEENAKKRCFIGLCPNLMMRYSLSKKAANKTKDGVVLFGEGKFKNVSYRQPLQKIPSSYSRGYDDFDSRKENFNDLMEALRKADVNLIGVYGMGGVGKTTLVKKVAAQALEEQLFDMVVMVEVTETTPDIKNIQGQIADKLGLKFPEETLQGRAGRLCERLKKEKKVLIVLDNIWKKLDLDAVGIPSREEEDKRSSLQVDRKGRNDEQRQSLQADPKGKNDELWRCKVLLTSRKLHVLRDMNIRKNVQLR</sequence>
<proteinExistence type="predicted"/>
<dbReference type="SMART" id="SM00382">
    <property type="entry name" value="AAA"/>
    <property type="match status" value="1"/>
</dbReference>